<feature type="transmembrane region" description="Helical" evidence="8">
    <location>
        <begin position="272"/>
        <end position="293"/>
    </location>
</feature>
<proteinExistence type="predicted"/>
<reference evidence="10" key="1">
    <citation type="submission" date="2018-05" db="EMBL/GenBank/DDBJ databases">
        <authorList>
            <person name="Lanie J.A."/>
            <person name="Ng W.-L."/>
            <person name="Kazmierczak K.M."/>
            <person name="Andrzejewski T.M."/>
            <person name="Davidsen T.M."/>
            <person name="Wayne K.J."/>
            <person name="Tettelin H."/>
            <person name="Glass J.I."/>
            <person name="Rusch D."/>
            <person name="Podicherti R."/>
            <person name="Tsui H.-C.T."/>
            <person name="Winkler M.E."/>
        </authorList>
    </citation>
    <scope>NUCLEOTIDE SEQUENCE</scope>
</reference>
<feature type="transmembrane region" description="Helical" evidence="8">
    <location>
        <begin position="300"/>
        <end position="318"/>
    </location>
</feature>
<feature type="transmembrane region" description="Helical" evidence="8">
    <location>
        <begin position="141"/>
        <end position="164"/>
    </location>
</feature>
<dbReference type="GO" id="GO:0016763">
    <property type="term" value="F:pentosyltransferase activity"/>
    <property type="evidence" value="ECO:0007669"/>
    <property type="project" value="TreeGrafter"/>
</dbReference>
<dbReference type="InterPro" id="IPR038731">
    <property type="entry name" value="RgtA/B/C-like"/>
</dbReference>
<evidence type="ECO:0000313" key="10">
    <source>
        <dbReference type="EMBL" id="SVB81172.1"/>
    </source>
</evidence>
<evidence type="ECO:0000256" key="5">
    <source>
        <dbReference type="ARBA" id="ARBA00022692"/>
    </source>
</evidence>
<feature type="transmembrane region" description="Helical" evidence="8">
    <location>
        <begin position="99"/>
        <end position="120"/>
    </location>
</feature>
<accession>A0A382H1W6</accession>
<evidence type="ECO:0000256" key="8">
    <source>
        <dbReference type="SAM" id="Phobius"/>
    </source>
</evidence>
<dbReference type="GO" id="GO:0005886">
    <property type="term" value="C:plasma membrane"/>
    <property type="evidence" value="ECO:0007669"/>
    <property type="project" value="UniProtKB-SubCell"/>
</dbReference>
<comment type="subcellular location">
    <subcellularLocation>
        <location evidence="1">Cell membrane</location>
        <topology evidence="1">Multi-pass membrane protein</topology>
    </subcellularLocation>
</comment>
<keyword evidence="3" id="KW-0328">Glycosyltransferase</keyword>
<evidence type="ECO:0000256" key="6">
    <source>
        <dbReference type="ARBA" id="ARBA00022989"/>
    </source>
</evidence>
<keyword evidence="6 8" id="KW-1133">Transmembrane helix</keyword>
<evidence type="ECO:0000259" key="9">
    <source>
        <dbReference type="Pfam" id="PF13231"/>
    </source>
</evidence>
<gene>
    <name evidence="10" type="ORF">METZ01_LOCUS234026</name>
</gene>
<dbReference type="GO" id="GO:0008610">
    <property type="term" value="P:lipid biosynthetic process"/>
    <property type="evidence" value="ECO:0007669"/>
    <property type="project" value="UniProtKB-ARBA"/>
</dbReference>
<feature type="transmembrane region" description="Helical" evidence="8">
    <location>
        <begin position="212"/>
        <end position="229"/>
    </location>
</feature>
<feature type="transmembrane region" description="Helical" evidence="8">
    <location>
        <begin position="20"/>
        <end position="39"/>
    </location>
</feature>
<keyword evidence="5 8" id="KW-0812">Transmembrane</keyword>
<evidence type="ECO:0000256" key="4">
    <source>
        <dbReference type="ARBA" id="ARBA00022679"/>
    </source>
</evidence>
<evidence type="ECO:0000256" key="1">
    <source>
        <dbReference type="ARBA" id="ARBA00004651"/>
    </source>
</evidence>
<keyword evidence="4" id="KW-0808">Transferase</keyword>
<protein>
    <recommendedName>
        <fullName evidence="9">Glycosyltransferase RgtA/B/C/D-like domain-containing protein</fullName>
    </recommendedName>
</protein>
<feature type="domain" description="Glycosyltransferase RgtA/B/C/D-like" evidence="9">
    <location>
        <begin position="98"/>
        <end position="226"/>
    </location>
</feature>
<keyword evidence="2" id="KW-1003">Cell membrane</keyword>
<name>A0A382H1W6_9ZZZZ</name>
<dbReference type="EMBL" id="UINC01058656">
    <property type="protein sequence ID" value="SVB81172.1"/>
    <property type="molecule type" value="Genomic_DNA"/>
</dbReference>
<organism evidence="10">
    <name type="scientific">marine metagenome</name>
    <dbReference type="NCBI Taxonomy" id="408172"/>
    <lineage>
        <taxon>unclassified sequences</taxon>
        <taxon>metagenomes</taxon>
        <taxon>ecological metagenomes</taxon>
    </lineage>
</organism>
<evidence type="ECO:0000256" key="7">
    <source>
        <dbReference type="ARBA" id="ARBA00023136"/>
    </source>
</evidence>
<keyword evidence="7 8" id="KW-0472">Membrane</keyword>
<feature type="non-terminal residue" evidence="10">
    <location>
        <position position="357"/>
    </location>
</feature>
<dbReference type="AlphaFoldDB" id="A0A382H1W6"/>
<evidence type="ECO:0000256" key="3">
    <source>
        <dbReference type="ARBA" id="ARBA00022676"/>
    </source>
</evidence>
<feature type="transmembrane region" description="Helical" evidence="8">
    <location>
        <begin position="330"/>
        <end position="347"/>
    </location>
</feature>
<dbReference type="PANTHER" id="PTHR33908:SF11">
    <property type="entry name" value="MEMBRANE PROTEIN"/>
    <property type="match status" value="1"/>
</dbReference>
<feature type="transmembrane region" description="Helical" evidence="8">
    <location>
        <begin position="170"/>
        <end position="200"/>
    </location>
</feature>
<sequence length="357" mass="41312">MSAKLNIVNTFENSTKKPIVFLVLIALAGLFLRLVYFPYDVPLFNDSQGYFWYAIDMSVLNQLPPGHSLVNNGWPSFLSLIFQQMDSSNFLDYHNMQRFVGVVFSVATIFPVYLLCSRYFKKSYSLLGATLFIFEPRLIGHSLLGVPESMYVFLMASLLFLFLSNDFKKIYLAFAIVALLAIVRYEGLLMIIPTSIVFFIRFRKQKKDLIKYIICMSILVLILVPMAYLKNETMGQDGFVSHIGAGPEKFFHSDVQTTEELLYLGSVNLIKYAGWVQIPSFIIFVPLGIIFIFKSLDYKKITIILSILIMLIPAFYGYSREFQDTKYLYVLYPMFCVLACFTFKIFLEKFHRRNLIF</sequence>
<dbReference type="Pfam" id="PF13231">
    <property type="entry name" value="PMT_2"/>
    <property type="match status" value="1"/>
</dbReference>
<evidence type="ECO:0000256" key="2">
    <source>
        <dbReference type="ARBA" id="ARBA00022475"/>
    </source>
</evidence>
<dbReference type="PANTHER" id="PTHR33908">
    <property type="entry name" value="MANNOSYLTRANSFERASE YKCB-RELATED"/>
    <property type="match status" value="1"/>
</dbReference>
<dbReference type="InterPro" id="IPR050297">
    <property type="entry name" value="LipidA_mod_glycosyltrf_83"/>
</dbReference>